<protein>
    <recommendedName>
        <fullName evidence="1">ERCC4 domain-containing protein</fullName>
    </recommendedName>
</protein>
<name>W4EVU1_9BACL</name>
<dbReference type="GO" id="GO:0004518">
    <property type="term" value="F:nuclease activity"/>
    <property type="evidence" value="ECO:0007669"/>
    <property type="project" value="InterPro"/>
</dbReference>
<sequence length="179" mass="20845">MIHYHYTDTEMNKILKTLTIIIDTRENVNGHILDYLHAKEIPIKNKALKTGDYSAMIPANPELGIHRDIYLNGCIERKNSIDEITGNLGKDKRTAFENELIRASQNPFTLIVEDKDGYEKILKGNYRSKYDPKALLGSLKTFEARYNFSIVYLDKKFSGNYIYHQFYYMAKEFLKKGAF</sequence>
<dbReference type="Proteomes" id="UP000019062">
    <property type="component" value="Unassembled WGS sequence"/>
</dbReference>
<dbReference type="Pfam" id="PF02732">
    <property type="entry name" value="ERCC4"/>
    <property type="match status" value="1"/>
</dbReference>
<gene>
    <name evidence="2" type="ORF">C176_12553</name>
</gene>
<dbReference type="SUPFAM" id="SSF52980">
    <property type="entry name" value="Restriction endonuclease-like"/>
    <property type="match status" value="1"/>
</dbReference>
<accession>W4EVU1</accession>
<dbReference type="eggNOG" id="ENOG503001F">
    <property type="taxonomic scope" value="Bacteria"/>
</dbReference>
<keyword evidence="3" id="KW-1185">Reference proteome</keyword>
<feature type="domain" description="ERCC4" evidence="1">
    <location>
        <begin position="19"/>
        <end position="116"/>
    </location>
</feature>
<evidence type="ECO:0000313" key="2">
    <source>
        <dbReference type="EMBL" id="ETT84197.1"/>
    </source>
</evidence>
<dbReference type="RefSeq" id="WP_038185500.1">
    <property type="nucleotide sequence ID" value="NZ_ASQA01000028.1"/>
</dbReference>
<evidence type="ECO:0000259" key="1">
    <source>
        <dbReference type="SMART" id="SM00891"/>
    </source>
</evidence>
<dbReference type="AlphaFoldDB" id="W4EVU1"/>
<dbReference type="GO" id="GO:0006259">
    <property type="term" value="P:DNA metabolic process"/>
    <property type="evidence" value="ECO:0007669"/>
    <property type="project" value="UniProtKB-ARBA"/>
</dbReference>
<dbReference type="Gene3D" id="3.40.50.10130">
    <property type="match status" value="1"/>
</dbReference>
<dbReference type="InterPro" id="IPR006166">
    <property type="entry name" value="ERCC4_domain"/>
</dbReference>
<dbReference type="SMART" id="SM00891">
    <property type="entry name" value="ERCC4"/>
    <property type="match status" value="1"/>
</dbReference>
<dbReference type="GO" id="GO:0003677">
    <property type="term" value="F:DNA binding"/>
    <property type="evidence" value="ECO:0007669"/>
    <property type="project" value="InterPro"/>
</dbReference>
<organism evidence="2 3">
    <name type="scientific">Viridibacillus arenosi FSL R5-213</name>
    <dbReference type="NCBI Taxonomy" id="1227360"/>
    <lineage>
        <taxon>Bacteria</taxon>
        <taxon>Bacillati</taxon>
        <taxon>Bacillota</taxon>
        <taxon>Bacilli</taxon>
        <taxon>Bacillales</taxon>
        <taxon>Caryophanaceae</taxon>
        <taxon>Viridibacillus</taxon>
    </lineage>
</organism>
<dbReference type="EMBL" id="ASQA01000028">
    <property type="protein sequence ID" value="ETT84197.1"/>
    <property type="molecule type" value="Genomic_DNA"/>
</dbReference>
<dbReference type="InterPro" id="IPR011335">
    <property type="entry name" value="Restrct_endonuc-II-like"/>
</dbReference>
<comment type="caution">
    <text evidence="2">The sequence shown here is derived from an EMBL/GenBank/DDBJ whole genome shotgun (WGS) entry which is preliminary data.</text>
</comment>
<reference evidence="2 3" key="1">
    <citation type="journal article" date="2014" name="BMC Genomics">
        <title>Genomic comparison of sporeforming bacilli isolated from milk.</title>
        <authorList>
            <person name="Moreno Switt A.I."/>
            <person name="Andrus A.D."/>
            <person name="Ranieri M.L."/>
            <person name="Orsi R.H."/>
            <person name="Ivy R."/>
            <person name="den Bakker H.C."/>
            <person name="Martin N.H."/>
            <person name="Wiedmann M."/>
            <person name="Boor K.J."/>
        </authorList>
    </citation>
    <scope>NUCLEOTIDE SEQUENCE [LARGE SCALE GENOMIC DNA]</scope>
    <source>
        <strain evidence="2 3">FSL R5-213</strain>
    </source>
</reference>
<dbReference type="PATRIC" id="fig|1227360.4.peg.2562"/>
<proteinExistence type="predicted"/>
<evidence type="ECO:0000313" key="3">
    <source>
        <dbReference type="Proteomes" id="UP000019062"/>
    </source>
</evidence>